<dbReference type="PANTHER" id="PTHR30213">
    <property type="entry name" value="INNER MEMBRANE PROTEIN YHJD"/>
    <property type="match status" value="1"/>
</dbReference>
<evidence type="ECO:0000256" key="4">
    <source>
        <dbReference type="ARBA" id="ARBA00022989"/>
    </source>
</evidence>
<dbReference type="AlphaFoldDB" id="A0A7K1XTU9"/>
<keyword evidence="3 6" id="KW-0812">Transmembrane</keyword>
<evidence type="ECO:0000256" key="3">
    <source>
        <dbReference type="ARBA" id="ARBA00022692"/>
    </source>
</evidence>
<protein>
    <submittedName>
        <fullName evidence="7">YihY family inner membrane protein</fullName>
    </submittedName>
</protein>
<evidence type="ECO:0000313" key="7">
    <source>
        <dbReference type="EMBL" id="MXV14238.1"/>
    </source>
</evidence>
<evidence type="ECO:0000256" key="1">
    <source>
        <dbReference type="ARBA" id="ARBA00004651"/>
    </source>
</evidence>
<gene>
    <name evidence="7" type="ORF">GS398_02925</name>
</gene>
<keyword evidence="2" id="KW-1003">Cell membrane</keyword>
<keyword evidence="5 6" id="KW-0472">Membrane</keyword>
<feature type="transmembrane region" description="Helical" evidence="6">
    <location>
        <begin position="182"/>
        <end position="208"/>
    </location>
</feature>
<feature type="transmembrane region" description="Helical" evidence="6">
    <location>
        <begin position="252"/>
        <end position="273"/>
    </location>
</feature>
<dbReference type="PANTHER" id="PTHR30213:SF1">
    <property type="entry name" value="INNER MEMBRANE PROTEIN YHJD"/>
    <property type="match status" value="1"/>
</dbReference>
<name>A0A7K1XTU9_9SPHI</name>
<dbReference type="Proteomes" id="UP000451233">
    <property type="component" value="Unassembled WGS sequence"/>
</dbReference>
<feature type="transmembrane region" description="Helical" evidence="6">
    <location>
        <begin position="138"/>
        <end position="162"/>
    </location>
</feature>
<dbReference type="PIRSF" id="PIRSF035875">
    <property type="entry name" value="RNase_BN"/>
    <property type="match status" value="1"/>
</dbReference>
<reference evidence="7 8" key="1">
    <citation type="submission" date="2019-11" db="EMBL/GenBank/DDBJ databases">
        <title>Pedobacter sp. HMF7056 Genome sequencing and assembly.</title>
        <authorList>
            <person name="Kang H."/>
            <person name="Kim H."/>
            <person name="Joh K."/>
        </authorList>
    </citation>
    <scope>NUCLEOTIDE SEQUENCE [LARGE SCALE GENOMIC DNA]</scope>
    <source>
        <strain evidence="7 8">HMF7056</strain>
    </source>
</reference>
<accession>A0A7K1XTU9</accession>
<dbReference type="RefSeq" id="WP_160905224.1">
    <property type="nucleotide sequence ID" value="NZ_WVHS01000001.1"/>
</dbReference>
<feature type="transmembrane region" description="Helical" evidence="6">
    <location>
        <begin position="34"/>
        <end position="57"/>
    </location>
</feature>
<evidence type="ECO:0000256" key="2">
    <source>
        <dbReference type="ARBA" id="ARBA00022475"/>
    </source>
</evidence>
<evidence type="ECO:0000256" key="6">
    <source>
        <dbReference type="SAM" id="Phobius"/>
    </source>
</evidence>
<sequence>MKLNKQYFKDLWKVLVCSANAFVSDKALKMSASLAYSTIFSLSPLLVIVISLATLFYEREAIQGTLFKEINGLVGNDAALQIQQLIEKSSIGGGSVISLTISIFVLILGATAIFTEIQDSLNTIWRVRPKPKKGFQKFLLNRVLSFSMIIGLGFLLIASLLINGAVAFISERLSHYLPHTTAVLVLVFNVVLTFTIVSTLFAIIFKFLPDVKIAWKNVRTGAIATALLFMLGRYIIGLYLTTTGTGSTFGAAGSVIVILTWVYYTAAILYFGAEFTQVYAEKFGGKIEPAEYAVYVQQIEKEKDVAVLPLQNPDIKKDD</sequence>
<comment type="caution">
    <text evidence="7">The sequence shown here is derived from an EMBL/GenBank/DDBJ whole genome shotgun (WGS) entry which is preliminary data.</text>
</comment>
<keyword evidence="4 6" id="KW-1133">Transmembrane helix</keyword>
<dbReference type="NCBIfam" id="TIGR00765">
    <property type="entry name" value="yihY_not_rbn"/>
    <property type="match status" value="1"/>
</dbReference>
<feature type="transmembrane region" description="Helical" evidence="6">
    <location>
        <begin position="96"/>
        <end position="117"/>
    </location>
</feature>
<feature type="transmembrane region" description="Helical" evidence="6">
    <location>
        <begin position="220"/>
        <end position="240"/>
    </location>
</feature>
<organism evidence="7 8">
    <name type="scientific">Hufsiella ginkgonis</name>
    <dbReference type="NCBI Taxonomy" id="2695274"/>
    <lineage>
        <taxon>Bacteria</taxon>
        <taxon>Pseudomonadati</taxon>
        <taxon>Bacteroidota</taxon>
        <taxon>Sphingobacteriia</taxon>
        <taxon>Sphingobacteriales</taxon>
        <taxon>Sphingobacteriaceae</taxon>
        <taxon>Hufsiella</taxon>
    </lineage>
</organism>
<dbReference type="EMBL" id="WVHS01000001">
    <property type="protein sequence ID" value="MXV14238.1"/>
    <property type="molecule type" value="Genomic_DNA"/>
</dbReference>
<proteinExistence type="predicted"/>
<dbReference type="GO" id="GO:0005886">
    <property type="term" value="C:plasma membrane"/>
    <property type="evidence" value="ECO:0007669"/>
    <property type="project" value="UniProtKB-SubCell"/>
</dbReference>
<evidence type="ECO:0000256" key="5">
    <source>
        <dbReference type="ARBA" id="ARBA00023136"/>
    </source>
</evidence>
<keyword evidence="8" id="KW-1185">Reference proteome</keyword>
<comment type="subcellular location">
    <subcellularLocation>
        <location evidence="1">Cell membrane</location>
        <topology evidence="1">Multi-pass membrane protein</topology>
    </subcellularLocation>
</comment>
<dbReference type="Pfam" id="PF03631">
    <property type="entry name" value="Virul_fac_BrkB"/>
    <property type="match status" value="1"/>
</dbReference>
<evidence type="ECO:0000313" key="8">
    <source>
        <dbReference type="Proteomes" id="UP000451233"/>
    </source>
</evidence>
<dbReference type="InterPro" id="IPR017039">
    <property type="entry name" value="Virul_fac_BrkB"/>
</dbReference>